<sequence>MNYALTKGDKLLLSVLLALSGMGIILSLIMFPADGDTKAEVRVNGTLVKVMVLRPGYHEEYRIGGLTEYNIVEAHDGKVRIRQDDSPRQIGVQTGWISHAPQQIVCLPYRVVITLVSSKPSDIDDIVR</sequence>
<dbReference type="Proteomes" id="UP000049855">
    <property type="component" value="Unassembled WGS sequence"/>
</dbReference>
<dbReference type="InterPro" id="IPR038690">
    <property type="entry name" value="NusG_2_sf"/>
</dbReference>
<evidence type="ECO:0000256" key="1">
    <source>
        <dbReference type="SAM" id="Phobius"/>
    </source>
</evidence>
<dbReference type="Pfam" id="PF07009">
    <property type="entry name" value="NusG_II"/>
    <property type="match status" value="1"/>
</dbReference>
<protein>
    <submittedName>
        <fullName evidence="2">Uncharacterized protein</fullName>
    </submittedName>
</protein>
<dbReference type="EMBL" id="CTRP01000003">
    <property type="protein sequence ID" value="CQR70850.1"/>
    <property type="molecule type" value="Genomic_DNA"/>
</dbReference>
<accession>A0A0U1KTT4</accession>
<evidence type="ECO:0000313" key="3">
    <source>
        <dbReference type="Proteomes" id="UP000049855"/>
    </source>
</evidence>
<keyword evidence="1" id="KW-1133">Transmembrane helix</keyword>
<reference evidence="3" key="1">
    <citation type="submission" date="2015-03" db="EMBL/GenBank/DDBJ databases">
        <authorList>
            <person name="Nijsse Bart"/>
        </authorList>
    </citation>
    <scope>NUCLEOTIDE SEQUENCE [LARGE SCALE GENOMIC DNA]</scope>
</reference>
<organism evidence="2 3">
    <name type="scientific">Sporomusa ovata</name>
    <dbReference type="NCBI Taxonomy" id="2378"/>
    <lineage>
        <taxon>Bacteria</taxon>
        <taxon>Bacillati</taxon>
        <taxon>Bacillota</taxon>
        <taxon>Negativicutes</taxon>
        <taxon>Selenomonadales</taxon>
        <taxon>Sporomusaceae</taxon>
        <taxon>Sporomusa</taxon>
    </lineage>
</organism>
<gene>
    <name evidence="2" type="ORF">SpAn4DRAFT_1828</name>
</gene>
<dbReference type="CDD" id="cd09846">
    <property type="entry name" value="DUF1312"/>
    <property type="match status" value="1"/>
</dbReference>
<dbReference type="AlphaFoldDB" id="A0A0U1KTT4"/>
<feature type="transmembrane region" description="Helical" evidence="1">
    <location>
        <begin position="12"/>
        <end position="33"/>
    </location>
</feature>
<keyword evidence="1" id="KW-0472">Membrane</keyword>
<dbReference type="RefSeq" id="WP_236614564.1">
    <property type="nucleotide sequence ID" value="NZ_CTRP01000003.1"/>
</dbReference>
<name>A0A0U1KTT4_9FIRM</name>
<evidence type="ECO:0000313" key="2">
    <source>
        <dbReference type="EMBL" id="CQR70850.1"/>
    </source>
</evidence>
<proteinExistence type="predicted"/>
<keyword evidence="3" id="KW-1185">Reference proteome</keyword>
<dbReference type="Gene3D" id="2.60.320.10">
    <property type="entry name" value="N-utilization substance G protein NusG, insert domain"/>
    <property type="match status" value="1"/>
</dbReference>
<keyword evidence="1" id="KW-0812">Transmembrane</keyword>